<dbReference type="RefSeq" id="WP_068953872.1">
    <property type="nucleotide sequence ID" value="NZ_LGLV01000006.1"/>
</dbReference>
<keyword evidence="3" id="KW-0560">Oxidoreductase</keyword>
<dbReference type="GO" id="GO:0016627">
    <property type="term" value="F:oxidoreductase activity, acting on the CH-CH group of donors"/>
    <property type="evidence" value="ECO:0007669"/>
    <property type="project" value="InterPro"/>
</dbReference>
<accession>A0A1C7P3K4</accession>
<evidence type="ECO:0000256" key="1">
    <source>
        <dbReference type="ARBA" id="ARBA00022630"/>
    </source>
</evidence>
<dbReference type="InterPro" id="IPR024719">
    <property type="entry name" value="HpaB/PvcC/4-BUDH_C"/>
</dbReference>
<dbReference type="InterPro" id="IPR009100">
    <property type="entry name" value="AcylCoA_DH/oxidase_NM_dom_sf"/>
</dbReference>
<evidence type="ECO:0000313" key="6">
    <source>
        <dbReference type="EMBL" id="OBZ95863.1"/>
    </source>
</evidence>
<dbReference type="EMBL" id="LGLV01000006">
    <property type="protein sequence ID" value="OBZ95863.1"/>
    <property type="molecule type" value="Genomic_DNA"/>
</dbReference>
<dbReference type="InterPro" id="IPR024674">
    <property type="entry name" value="HpaB/PvcC/4-BUDH_N"/>
</dbReference>
<dbReference type="GO" id="GO:0004497">
    <property type="term" value="F:monooxygenase activity"/>
    <property type="evidence" value="ECO:0007669"/>
    <property type="project" value="UniProtKB-KW"/>
</dbReference>
<proteinExistence type="predicted"/>
<comment type="caution">
    <text evidence="6">The sequence shown here is derived from an EMBL/GenBank/DDBJ whole genome shotgun (WGS) entry which is preliminary data.</text>
</comment>
<organism evidence="6 7">
    <name type="scientific">Pararhizobium polonicum</name>
    <dbReference type="NCBI Taxonomy" id="1612624"/>
    <lineage>
        <taxon>Bacteria</taxon>
        <taxon>Pseudomonadati</taxon>
        <taxon>Pseudomonadota</taxon>
        <taxon>Alphaproteobacteria</taxon>
        <taxon>Hyphomicrobiales</taxon>
        <taxon>Rhizobiaceae</taxon>
        <taxon>Rhizobium/Agrobacterium group</taxon>
        <taxon>Pararhizobium</taxon>
    </lineage>
</organism>
<dbReference type="OrthoDB" id="7233724at2"/>
<dbReference type="STRING" id="1612624.ADU59_09590"/>
<gene>
    <name evidence="6" type="ORF">ADU59_09590</name>
</gene>
<dbReference type="Gene3D" id="2.40.110.10">
    <property type="entry name" value="Butyryl-CoA Dehydrogenase, subunit A, domain 2"/>
    <property type="match status" value="1"/>
</dbReference>
<keyword evidence="7" id="KW-1185">Reference proteome</keyword>
<dbReference type="SUPFAM" id="SSF56645">
    <property type="entry name" value="Acyl-CoA dehydrogenase NM domain-like"/>
    <property type="match status" value="1"/>
</dbReference>
<dbReference type="Gene3D" id="1.20.140.10">
    <property type="entry name" value="Butyryl-CoA Dehydrogenase, subunit A, domain 3"/>
    <property type="match status" value="1"/>
</dbReference>
<evidence type="ECO:0000259" key="5">
    <source>
        <dbReference type="Pfam" id="PF11794"/>
    </source>
</evidence>
<dbReference type="Pfam" id="PF11794">
    <property type="entry name" value="HpaB_N"/>
    <property type="match status" value="1"/>
</dbReference>
<dbReference type="PATRIC" id="fig|1612624.7.peg.3459"/>
<dbReference type="Gene3D" id="1.10.3140.10">
    <property type="entry name" value="4-hydroxybutyryl-coa dehydratase, domain 1"/>
    <property type="match status" value="1"/>
</dbReference>
<keyword evidence="1" id="KW-0285">Flavoprotein</keyword>
<evidence type="ECO:0000256" key="2">
    <source>
        <dbReference type="ARBA" id="ARBA00022827"/>
    </source>
</evidence>
<dbReference type="PANTHER" id="PTHR36117">
    <property type="entry name" value="4-HYDROXYPHENYLACETATE 3-MONOOXYGENASE-RELATED"/>
    <property type="match status" value="1"/>
</dbReference>
<evidence type="ECO:0000313" key="7">
    <source>
        <dbReference type="Proteomes" id="UP000093111"/>
    </source>
</evidence>
<sequence length="491" mass="54011">MNTMTKIMPEHALRTGAEFKASLDDGRQLWVNGKKLDKVTHDPALAAGIDLMASMFDDQFTDEYAEATTVLDKKSGLLTGRSWQVPETKEELLGRRMMIEYTSRKTVGTFGRPPDLGPTLAVGILAHLHLFKDFSSAFPECRPDFIENVERYVEFGRMNSITCAESLTGPQNDRSSPLAQSASLLRVKRAEKDGVYISGAKSVGSVAAQTNEIFFSNLAYPGTPKEAAIWGAVPINSEGIKLVSREMLSNPGADPFDHPLGYKGEEADQLVIFSDVFVPRERIFNLGNEHVSAISGKATLFAHYHVLTRLKVKSEVFVACAKMVTDVLGTGQIPGVRSMMAEIIEYNRTLEAFVLASEVNATVNESGVMCPDVMMITTGRLYAIRNYPHIIHVLQEMCGQGLVMRFGKAAFNNPDIGPHLKELLPGKGVSGMQKEQLMNFIWDLTCSSLAGRVALFENVNASPAPRMRERLVAEFDTDPMVAELKKIAALD</sequence>
<dbReference type="InterPro" id="IPR046373">
    <property type="entry name" value="Acyl-CoA_Oxase/DH_mid-dom_sf"/>
</dbReference>
<evidence type="ECO:0000256" key="3">
    <source>
        <dbReference type="ARBA" id="ARBA00023002"/>
    </source>
</evidence>
<keyword evidence="2" id="KW-0274">FAD</keyword>
<dbReference type="Pfam" id="PF03241">
    <property type="entry name" value="HpaB"/>
    <property type="match status" value="1"/>
</dbReference>
<evidence type="ECO:0000259" key="4">
    <source>
        <dbReference type="Pfam" id="PF03241"/>
    </source>
</evidence>
<dbReference type="SUPFAM" id="SSF47203">
    <property type="entry name" value="Acyl-CoA dehydrogenase C-terminal domain-like"/>
    <property type="match status" value="1"/>
</dbReference>
<dbReference type="AlphaFoldDB" id="A0A1C7P3K4"/>
<dbReference type="PANTHER" id="PTHR36117:SF3">
    <property type="entry name" value="4-HYDROXYPHENYLACETATE 3-MONOOXYGENASE-RELATED"/>
    <property type="match status" value="1"/>
</dbReference>
<feature type="domain" description="HpaB/PvcC/4-BUDH C-terminal" evidence="4">
    <location>
        <begin position="301"/>
        <end position="488"/>
    </location>
</feature>
<dbReference type="InterPro" id="IPR004925">
    <property type="entry name" value="HpaB/PvcC/4-BUDH"/>
</dbReference>
<protein>
    <submittedName>
        <fullName evidence="6">4-hydroxyphenylacetate 3-monooxygenase</fullName>
    </submittedName>
</protein>
<keyword evidence="6" id="KW-0503">Monooxygenase</keyword>
<dbReference type="InterPro" id="IPR036250">
    <property type="entry name" value="AcylCo_DH-like_C"/>
</dbReference>
<name>A0A1C7P3K4_9HYPH</name>
<reference evidence="6 7" key="1">
    <citation type="journal article" date="2016" name="Syst. Appl. Microbiol.">
        <title>Pararhizobium polonicum sp. nov. isolated from tumors on stone fruit rootstocks.</title>
        <authorList>
            <person name="Pulawska J."/>
            <person name="Kuzmanovic N."/>
            <person name="Willems A."/>
            <person name="Pothier J.F."/>
        </authorList>
    </citation>
    <scope>NUCLEOTIDE SEQUENCE [LARGE SCALE GENOMIC DNA]</scope>
    <source>
        <strain evidence="6 7">F5.1</strain>
    </source>
</reference>
<dbReference type="Proteomes" id="UP000093111">
    <property type="component" value="Unassembled WGS sequence"/>
</dbReference>
<feature type="domain" description="HpaB/PvcC/4-BUDH N-terminal" evidence="5">
    <location>
        <begin position="15"/>
        <end position="284"/>
    </location>
</feature>